<protein>
    <submittedName>
        <fullName evidence="1">Uncharacterized protein</fullName>
    </submittedName>
</protein>
<name>U7QQM0_9CYAN</name>
<sequence length="47" mass="5636">MSKLRESFFSQDFIELIDDFLPVFNHGMIKNADYFFRNEFRCPDAIA</sequence>
<proteinExistence type="predicted"/>
<dbReference type="EMBL" id="AUZM01000002">
    <property type="protein sequence ID" value="ERT09572.1"/>
    <property type="molecule type" value="Genomic_DNA"/>
</dbReference>
<organism evidence="1 2">
    <name type="scientific">Lyngbya aestuarii BL J</name>
    <dbReference type="NCBI Taxonomy" id="1348334"/>
    <lineage>
        <taxon>Bacteria</taxon>
        <taxon>Bacillati</taxon>
        <taxon>Cyanobacteriota</taxon>
        <taxon>Cyanophyceae</taxon>
        <taxon>Oscillatoriophycideae</taxon>
        <taxon>Oscillatoriales</taxon>
        <taxon>Microcoleaceae</taxon>
        <taxon>Lyngbya</taxon>
    </lineage>
</organism>
<evidence type="ECO:0000313" key="2">
    <source>
        <dbReference type="Proteomes" id="UP000017127"/>
    </source>
</evidence>
<evidence type="ECO:0000313" key="1">
    <source>
        <dbReference type="EMBL" id="ERT09572.1"/>
    </source>
</evidence>
<accession>U7QQM0</accession>
<keyword evidence="2" id="KW-1185">Reference proteome</keyword>
<comment type="caution">
    <text evidence="1">The sequence shown here is derived from an EMBL/GenBank/DDBJ whole genome shotgun (WGS) entry which is preliminary data.</text>
</comment>
<gene>
    <name evidence="1" type="ORF">M595_0336</name>
</gene>
<dbReference type="Proteomes" id="UP000017127">
    <property type="component" value="Unassembled WGS sequence"/>
</dbReference>
<dbReference type="AlphaFoldDB" id="U7QQM0"/>
<reference evidence="1 2" key="1">
    <citation type="journal article" date="2013" name="Front. Microbiol.">
        <title>Comparative genomic analyses of the cyanobacterium, Lyngbya aestuarii BL J, a powerful hydrogen producer.</title>
        <authorList>
            <person name="Kothari A."/>
            <person name="Vaughn M."/>
            <person name="Garcia-Pichel F."/>
        </authorList>
    </citation>
    <scope>NUCLEOTIDE SEQUENCE [LARGE SCALE GENOMIC DNA]</scope>
    <source>
        <strain evidence="1 2">BL J</strain>
    </source>
</reference>